<dbReference type="PROSITE" id="PS50922">
    <property type="entry name" value="TLC"/>
    <property type="match status" value="1"/>
</dbReference>
<feature type="transmembrane region" description="Helical" evidence="6">
    <location>
        <begin position="71"/>
        <end position="90"/>
    </location>
</feature>
<gene>
    <name evidence="8" type="ORF">CSSPTR1EN2_LOCUS9748</name>
</gene>
<keyword evidence="3 6" id="KW-1133">Transmembrane helix</keyword>
<evidence type="ECO:0000313" key="8">
    <source>
        <dbReference type="EMBL" id="CAK9209459.1"/>
    </source>
</evidence>
<evidence type="ECO:0000256" key="3">
    <source>
        <dbReference type="ARBA" id="ARBA00022989"/>
    </source>
</evidence>
<reference evidence="8" key="1">
    <citation type="submission" date="2024-02" db="EMBL/GenBank/DDBJ databases">
        <authorList>
            <consortium name="ELIXIR-Norway"/>
            <consortium name="Elixir Norway"/>
        </authorList>
    </citation>
    <scope>NUCLEOTIDE SEQUENCE</scope>
</reference>
<feature type="transmembrane region" description="Helical" evidence="6">
    <location>
        <begin position="110"/>
        <end position="133"/>
    </location>
</feature>
<sequence length="272" mass="31930">MKRAFPFHDELDMVFGEWSQLGEYLLWFISLLSGILFCKLVYTMSKVVSPIVFPAYNKILDKDKFEWHNRLMFSTGHAILASIFSAYLLYISDIFYDNAPYGPVVFRSTLFSHFGLGFSCGYFIADMVMLLLFYPHLGGYEYVIHHLMSVVSLALAIQCGHGHIYLYIVLLSECTTPFVNLRWFLMMTKQKSTKLYLFNGVALTMLWLLARVLLFVYYFIHMYFHYDQVRQVHDIGYYFLVSAPVVLGFMNLMWFFKILQALNRTLKRKQAP</sequence>
<evidence type="ECO:0000256" key="4">
    <source>
        <dbReference type="ARBA" id="ARBA00023136"/>
    </source>
</evidence>
<protein>
    <recommendedName>
        <fullName evidence="7">TLC domain-containing protein</fullName>
    </recommendedName>
</protein>
<evidence type="ECO:0000256" key="1">
    <source>
        <dbReference type="ARBA" id="ARBA00004141"/>
    </source>
</evidence>
<dbReference type="PANTHER" id="PTHR13439:SF0">
    <property type="entry name" value="TOPOISOMERASE I DAMAGE AFFECTED PROTEIN 4"/>
    <property type="match status" value="1"/>
</dbReference>
<feature type="transmembrane region" description="Helical" evidence="6">
    <location>
        <begin position="140"/>
        <end position="158"/>
    </location>
</feature>
<evidence type="ECO:0000256" key="5">
    <source>
        <dbReference type="PROSITE-ProRule" id="PRU00205"/>
    </source>
</evidence>
<name>A0ABP0U0J2_9BRYO</name>
<accession>A0ABP0U0J2</accession>
<evidence type="ECO:0000313" key="9">
    <source>
        <dbReference type="Proteomes" id="UP001497512"/>
    </source>
</evidence>
<dbReference type="InterPro" id="IPR050846">
    <property type="entry name" value="TLCD"/>
</dbReference>
<feature type="transmembrane region" description="Helical" evidence="6">
    <location>
        <begin position="24"/>
        <end position="42"/>
    </location>
</feature>
<dbReference type="EMBL" id="OZ019909">
    <property type="protein sequence ID" value="CAK9209459.1"/>
    <property type="molecule type" value="Genomic_DNA"/>
</dbReference>
<dbReference type="SMART" id="SM00724">
    <property type="entry name" value="TLC"/>
    <property type="match status" value="1"/>
</dbReference>
<organism evidence="8 9">
    <name type="scientific">Sphagnum troendelagicum</name>
    <dbReference type="NCBI Taxonomy" id="128251"/>
    <lineage>
        <taxon>Eukaryota</taxon>
        <taxon>Viridiplantae</taxon>
        <taxon>Streptophyta</taxon>
        <taxon>Embryophyta</taxon>
        <taxon>Bryophyta</taxon>
        <taxon>Sphagnophytina</taxon>
        <taxon>Sphagnopsida</taxon>
        <taxon>Sphagnales</taxon>
        <taxon>Sphagnaceae</taxon>
        <taxon>Sphagnum</taxon>
    </lineage>
</organism>
<dbReference type="InterPro" id="IPR006634">
    <property type="entry name" value="TLC-dom"/>
</dbReference>
<dbReference type="Proteomes" id="UP001497512">
    <property type="component" value="Chromosome 17"/>
</dbReference>
<proteinExistence type="predicted"/>
<dbReference type="PANTHER" id="PTHR13439">
    <property type="entry name" value="CT120 PROTEIN"/>
    <property type="match status" value="1"/>
</dbReference>
<evidence type="ECO:0000256" key="6">
    <source>
        <dbReference type="SAM" id="Phobius"/>
    </source>
</evidence>
<keyword evidence="2 5" id="KW-0812">Transmembrane</keyword>
<evidence type="ECO:0000256" key="2">
    <source>
        <dbReference type="ARBA" id="ARBA00022692"/>
    </source>
</evidence>
<evidence type="ECO:0000259" key="7">
    <source>
        <dbReference type="PROSITE" id="PS50922"/>
    </source>
</evidence>
<keyword evidence="4 5" id="KW-0472">Membrane</keyword>
<comment type="subcellular location">
    <subcellularLocation>
        <location evidence="1">Membrane</location>
        <topology evidence="1">Multi-pass membrane protein</topology>
    </subcellularLocation>
</comment>
<feature type="domain" description="TLC" evidence="7">
    <location>
        <begin position="62"/>
        <end position="267"/>
    </location>
</feature>
<feature type="transmembrane region" description="Helical" evidence="6">
    <location>
        <begin position="197"/>
        <end position="220"/>
    </location>
</feature>
<keyword evidence="9" id="KW-1185">Reference proteome</keyword>
<feature type="transmembrane region" description="Helical" evidence="6">
    <location>
        <begin position="235"/>
        <end position="259"/>
    </location>
</feature>
<feature type="transmembrane region" description="Helical" evidence="6">
    <location>
        <begin position="164"/>
        <end position="185"/>
    </location>
</feature>
<dbReference type="Pfam" id="PF03798">
    <property type="entry name" value="TRAM_LAG1_CLN8"/>
    <property type="match status" value="1"/>
</dbReference>